<proteinExistence type="predicted"/>
<dbReference type="RefSeq" id="WP_125057975.1">
    <property type="nucleotide sequence ID" value="NZ_BHZD01000001.1"/>
</dbReference>
<evidence type="ECO:0000313" key="2">
    <source>
        <dbReference type="Proteomes" id="UP000286746"/>
    </source>
</evidence>
<gene>
    <name evidence="1" type="ORF">GKJPGBOP_07765</name>
</gene>
<dbReference type="Proteomes" id="UP000286746">
    <property type="component" value="Unassembled WGS sequence"/>
</dbReference>
<dbReference type="AlphaFoldDB" id="A0A401WFA6"/>
<comment type="caution">
    <text evidence="1">The sequence shown here is derived from an EMBL/GenBank/DDBJ whole genome shotgun (WGS) entry which is preliminary data.</text>
</comment>
<sequence>MGAQAGAGPERAGVPPGGGAFEIRVRGRVGAALTSAFGELTVRLRPAETVLYGAELDQAALYGILDRIQALGLELLEVRRLPGTAGAGGPDARAEGP</sequence>
<reference evidence="1 2" key="1">
    <citation type="submission" date="2018-11" db="EMBL/GenBank/DDBJ databases">
        <title>Whole genome sequence of Streptomyces paromomycinus NBRC 15454(T).</title>
        <authorList>
            <person name="Komaki H."/>
            <person name="Tamura T."/>
        </authorList>
    </citation>
    <scope>NUCLEOTIDE SEQUENCE [LARGE SCALE GENOMIC DNA]</scope>
    <source>
        <strain evidence="1 2">NBRC 15454</strain>
    </source>
</reference>
<dbReference type="EMBL" id="BHZD01000001">
    <property type="protein sequence ID" value="GCD47970.1"/>
    <property type="molecule type" value="Genomic_DNA"/>
</dbReference>
<keyword evidence="2" id="KW-1185">Reference proteome</keyword>
<evidence type="ECO:0000313" key="1">
    <source>
        <dbReference type="EMBL" id="GCD47970.1"/>
    </source>
</evidence>
<accession>A0A401WFA6</accession>
<organism evidence="1 2">
    <name type="scientific">Streptomyces paromomycinus</name>
    <name type="common">Streptomyces rimosus subsp. paromomycinus</name>
    <dbReference type="NCBI Taxonomy" id="92743"/>
    <lineage>
        <taxon>Bacteria</taxon>
        <taxon>Bacillati</taxon>
        <taxon>Actinomycetota</taxon>
        <taxon>Actinomycetes</taxon>
        <taxon>Kitasatosporales</taxon>
        <taxon>Streptomycetaceae</taxon>
        <taxon>Streptomyces</taxon>
    </lineage>
</organism>
<protein>
    <submittedName>
        <fullName evidence="1">Uncharacterized protein</fullName>
    </submittedName>
</protein>
<name>A0A401WFA6_STREY</name>